<feature type="compositionally biased region" description="Polar residues" evidence="1">
    <location>
        <begin position="46"/>
        <end position="56"/>
    </location>
</feature>
<name>A0A4T0I7M6_WALIC</name>
<feature type="compositionally biased region" description="Polar residues" evidence="1">
    <location>
        <begin position="466"/>
        <end position="477"/>
    </location>
</feature>
<feature type="region of interest" description="Disordered" evidence="1">
    <location>
        <begin position="33"/>
        <end position="184"/>
    </location>
</feature>
<organism evidence="2 3">
    <name type="scientific">Wallemia ichthyophaga</name>
    <dbReference type="NCBI Taxonomy" id="245174"/>
    <lineage>
        <taxon>Eukaryota</taxon>
        <taxon>Fungi</taxon>
        <taxon>Dikarya</taxon>
        <taxon>Basidiomycota</taxon>
        <taxon>Wallemiomycotina</taxon>
        <taxon>Wallemiomycetes</taxon>
        <taxon>Wallemiales</taxon>
        <taxon>Wallemiaceae</taxon>
        <taxon>Wallemia</taxon>
    </lineage>
</organism>
<reference evidence="2 3" key="1">
    <citation type="submission" date="2019-03" db="EMBL/GenBank/DDBJ databases">
        <title>Sequencing 23 genomes of Wallemia ichthyophaga.</title>
        <authorList>
            <person name="Gostincar C."/>
        </authorList>
    </citation>
    <scope>NUCLEOTIDE SEQUENCE [LARGE SCALE GENOMIC DNA]</scope>
    <source>
        <strain evidence="2 3">EXF-8621</strain>
    </source>
</reference>
<feature type="compositionally biased region" description="Basic and acidic residues" evidence="1">
    <location>
        <begin position="478"/>
        <end position="500"/>
    </location>
</feature>
<feature type="region of interest" description="Disordered" evidence="1">
    <location>
        <begin position="219"/>
        <end position="530"/>
    </location>
</feature>
<evidence type="ECO:0000313" key="3">
    <source>
        <dbReference type="Proteomes" id="UP000306954"/>
    </source>
</evidence>
<feature type="compositionally biased region" description="Basic and acidic residues" evidence="1">
    <location>
        <begin position="434"/>
        <end position="457"/>
    </location>
</feature>
<feature type="compositionally biased region" description="Low complexity" evidence="1">
    <location>
        <begin position="82"/>
        <end position="104"/>
    </location>
</feature>
<feature type="compositionally biased region" description="Basic residues" evidence="1">
    <location>
        <begin position="401"/>
        <end position="412"/>
    </location>
</feature>
<dbReference type="EMBL" id="SPOF01000014">
    <property type="protein sequence ID" value="TIB13491.1"/>
    <property type="molecule type" value="Genomic_DNA"/>
</dbReference>
<proteinExistence type="predicted"/>
<feature type="compositionally biased region" description="Low complexity" evidence="1">
    <location>
        <begin position="302"/>
        <end position="313"/>
    </location>
</feature>
<gene>
    <name evidence="2" type="ORF">E3P90_01599</name>
</gene>
<feature type="compositionally biased region" description="Basic and acidic residues" evidence="1">
    <location>
        <begin position="317"/>
        <end position="328"/>
    </location>
</feature>
<dbReference type="AlphaFoldDB" id="A0A4T0I7M6"/>
<feature type="compositionally biased region" description="Basic and acidic residues" evidence="1">
    <location>
        <begin position="108"/>
        <end position="121"/>
    </location>
</feature>
<dbReference type="Proteomes" id="UP000306954">
    <property type="component" value="Unassembled WGS sequence"/>
</dbReference>
<feature type="compositionally biased region" description="Polar residues" evidence="1">
    <location>
        <begin position="124"/>
        <end position="142"/>
    </location>
</feature>
<feature type="compositionally biased region" description="Basic and acidic residues" evidence="1">
    <location>
        <begin position="173"/>
        <end position="184"/>
    </location>
</feature>
<feature type="compositionally biased region" description="Basic residues" evidence="1">
    <location>
        <begin position="231"/>
        <end position="245"/>
    </location>
</feature>
<accession>A0A4T0I7M6</accession>
<comment type="caution">
    <text evidence="2">The sequence shown here is derived from an EMBL/GenBank/DDBJ whole genome shotgun (WGS) entry which is preliminary data.</text>
</comment>
<feature type="compositionally biased region" description="Basic and acidic residues" evidence="1">
    <location>
        <begin position="353"/>
        <end position="365"/>
    </location>
</feature>
<protein>
    <submittedName>
        <fullName evidence="2">Uncharacterized protein</fullName>
    </submittedName>
</protein>
<evidence type="ECO:0000313" key="2">
    <source>
        <dbReference type="EMBL" id="TIB13491.1"/>
    </source>
</evidence>
<evidence type="ECO:0000256" key="1">
    <source>
        <dbReference type="SAM" id="MobiDB-lite"/>
    </source>
</evidence>
<sequence>MNPFEKHAGRVSPIKSKGGIFNMERFLGIGGDEFFQDKNAPAPLSNDPQKSYTHSPTGLRVEQNEQVKQGDGNIRLSDGDNSDSNINSNSDSNSDSSSSSDNSSLDTNKVEGLKRLLDKRRSASVASPTIKTSNLNTSPIRHTQTRPKTRVSPTPPPNRPTAIQTSSNKRSRLSKESGKGYNIDKEVYGRKDNFNVNDPFYQKAFRANLVLEDIDQDYKPASKQARNTAAVKKRKTGVKSPRKSSFRGGRGGGKTGGSATFKNEINEIVSSDKAPKQSNVIFRPDSDRRRRRTNLVTRRDSNISNKSNKITNSGLVGRRDSDPSEKVLKTNAIARHGSVASDKAHISNMSESLSRRDSVASDKQLRSSISPLYSDVSEKTRRSSISRPDSDVSENPLRSSAKPKSKAFKSHRQISLSDSDSDVPDISRSNKAKLKSDESDKPRKSSDAFGRRSEKPRINRIPPSDSEASYYSRQSSIARRESDVSDKQRKSGFEKGDYSKSKKPRISKFPNSDSDASDKAKKSSNHIDTS</sequence>